<dbReference type="Proteomes" id="UP000332515">
    <property type="component" value="Unassembled WGS sequence"/>
</dbReference>
<evidence type="ECO:0000256" key="1">
    <source>
        <dbReference type="ARBA" id="ARBA00022475"/>
    </source>
</evidence>
<gene>
    <name evidence="8" type="ORF">F0357_08315</name>
</gene>
<name>A0A6A7Y1T0_9HYPH</name>
<feature type="compositionally biased region" description="Low complexity" evidence="5">
    <location>
        <begin position="105"/>
        <end position="123"/>
    </location>
</feature>
<feature type="region of interest" description="Disordered" evidence="5">
    <location>
        <begin position="104"/>
        <end position="123"/>
    </location>
</feature>
<evidence type="ECO:0000313" key="9">
    <source>
        <dbReference type="Proteomes" id="UP000332515"/>
    </source>
</evidence>
<comment type="caution">
    <text evidence="8">The sequence shown here is derived from an EMBL/GenBank/DDBJ whole genome shotgun (WGS) entry which is preliminary data.</text>
</comment>
<dbReference type="RefSeq" id="WP_153479895.1">
    <property type="nucleotide sequence ID" value="NZ_VWNA01000001.1"/>
</dbReference>
<protein>
    <submittedName>
        <fullName evidence="8">DUF1049 domain-containing protein</fullName>
    </submittedName>
</protein>
<reference evidence="8 9" key="1">
    <citation type="submission" date="2019-09" db="EMBL/GenBank/DDBJ databases">
        <title>Segnochrobactrum spirostomi gen. nov., sp. nov., isolated from the ciliate Spirostomum cf. yagiui and description of a novel family, Segnochrobactraceae fam. nov. within the order Rhizobiales of the class Alphaproteobacteria.</title>
        <authorList>
            <person name="Akter S."/>
            <person name="Shazib S.U.A."/>
            <person name="Shin M.K."/>
        </authorList>
    </citation>
    <scope>NUCLEOTIDE SEQUENCE [LARGE SCALE GENOMIC DNA]</scope>
    <source>
        <strain evidence="8 9">Sp-1</strain>
    </source>
</reference>
<keyword evidence="4 6" id="KW-0472">Membrane</keyword>
<dbReference type="GO" id="GO:0005886">
    <property type="term" value="C:plasma membrane"/>
    <property type="evidence" value="ECO:0007669"/>
    <property type="project" value="InterPro"/>
</dbReference>
<keyword evidence="9" id="KW-1185">Reference proteome</keyword>
<dbReference type="EMBL" id="VWNA01000001">
    <property type="protein sequence ID" value="MQT12656.1"/>
    <property type="molecule type" value="Genomic_DNA"/>
</dbReference>
<feature type="domain" description="Lipopolysaccharide assembly protein A" evidence="7">
    <location>
        <begin position="43"/>
        <end position="92"/>
    </location>
</feature>
<evidence type="ECO:0000313" key="8">
    <source>
        <dbReference type="EMBL" id="MQT12656.1"/>
    </source>
</evidence>
<accession>A0A6A7Y1T0</accession>
<keyword evidence="3 6" id="KW-1133">Transmembrane helix</keyword>
<organism evidence="8 9">
    <name type="scientific">Segnochrobactrum spirostomi</name>
    <dbReference type="NCBI Taxonomy" id="2608987"/>
    <lineage>
        <taxon>Bacteria</taxon>
        <taxon>Pseudomonadati</taxon>
        <taxon>Pseudomonadota</taxon>
        <taxon>Alphaproteobacteria</taxon>
        <taxon>Hyphomicrobiales</taxon>
        <taxon>Segnochrobactraceae</taxon>
        <taxon>Segnochrobactrum</taxon>
    </lineage>
</organism>
<dbReference type="AlphaFoldDB" id="A0A6A7Y1T0"/>
<evidence type="ECO:0000256" key="3">
    <source>
        <dbReference type="ARBA" id="ARBA00022989"/>
    </source>
</evidence>
<keyword evidence="1" id="KW-1003">Cell membrane</keyword>
<evidence type="ECO:0000256" key="4">
    <source>
        <dbReference type="ARBA" id="ARBA00023136"/>
    </source>
</evidence>
<sequence>MRILKILIVVPVAIVLIAFAVANRQPMSLHLDPFGAATASGLQAELPVYWVVFAALAIGVIVGGVAMWFAGGQHRRAARLHRREAQRLRAEMEFARTHAPVAAGRVAEPPRAALAAPGGQRAA</sequence>
<proteinExistence type="predicted"/>
<keyword evidence="2 6" id="KW-0812">Transmembrane</keyword>
<evidence type="ECO:0000256" key="5">
    <source>
        <dbReference type="SAM" id="MobiDB-lite"/>
    </source>
</evidence>
<dbReference type="InterPro" id="IPR010445">
    <property type="entry name" value="LapA_dom"/>
</dbReference>
<evidence type="ECO:0000256" key="6">
    <source>
        <dbReference type="SAM" id="Phobius"/>
    </source>
</evidence>
<dbReference type="Pfam" id="PF06305">
    <property type="entry name" value="LapA_dom"/>
    <property type="match status" value="1"/>
</dbReference>
<feature type="transmembrane region" description="Helical" evidence="6">
    <location>
        <begin position="48"/>
        <end position="70"/>
    </location>
</feature>
<evidence type="ECO:0000259" key="7">
    <source>
        <dbReference type="Pfam" id="PF06305"/>
    </source>
</evidence>
<evidence type="ECO:0000256" key="2">
    <source>
        <dbReference type="ARBA" id="ARBA00022692"/>
    </source>
</evidence>